<dbReference type="Proteomes" id="UP000807769">
    <property type="component" value="Unassembled WGS sequence"/>
</dbReference>
<name>A0A9P7JCY1_9AGAM</name>
<sequence>MSPAWEHGKTVGYGMKLSLLMSVPIINDVPTLDKLTTLELNHLILHELLPQKDDAEISYVLLQIFKSFTFQLPDVTELQVPLHKICYWDDRLHRKFATIGENDLAHLYDKDECQWNWPLLKLHHNDVKQWLLPSDGSLGDWQEESTMADVESGSGGGGGSSFEPASKEELLGPSGLQPEDGDLGLDTPSPLFEGVFVMFFNVLRFALTQKVPKIVQETNPVPHLWSAGNSTRPVKDEEVS</sequence>
<protein>
    <submittedName>
        <fullName evidence="2">Uncharacterized protein</fullName>
    </submittedName>
</protein>
<evidence type="ECO:0000313" key="2">
    <source>
        <dbReference type="EMBL" id="KAG1815129.1"/>
    </source>
</evidence>
<proteinExistence type="predicted"/>
<feature type="region of interest" description="Disordered" evidence="1">
    <location>
        <begin position="221"/>
        <end position="240"/>
    </location>
</feature>
<evidence type="ECO:0000256" key="1">
    <source>
        <dbReference type="SAM" id="MobiDB-lite"/>
    </source>
</evidence>
<dbReference type="AlphaFoldDB" id="A0A9P7JCY1"/>
<dbReference type="RefSeq" id="XP_041192266.1">
    <property type="nucleotide sequence ID" value="XM_041332970.1"/>
</dbReference>
<dbReference type="OrthoDB" id="2688418at2759"/>
<organism evidence="2 3">
    <name type="scientific">Suillus subaureus</name>
    <dbReference type="NCBI Taxonomy" id="48587"/>
    <lineage>
        <taxon>Eukaryota</taxon>
        <taxon>Fungi</taxon>
        <taxon>Dikarya</taxon>
        <taxon>Basidiomycota</taxon>
        <taxon>Agaricomycotina</taxon>
        <taxon>Agaricomycetes</taxon>
        <taxon>Agaricomycetidae</taxon>
        <taxon>Boletales</taxon>
        <taxon>Suillineae</taxon>
        <taxon>Suillaceae</taxon>
        <taxon>Suillus</taxon>
    </lineage>
</organism>
<accession>A0A9P7JCY1</accession>
<dbReference type="GeneID" id="64626987"/>
<feature type="region of interest" description="Disordered" evidence="1">
    <location>
        <begin position="145"/>
        <end position="184"/>
    </location>
</feature>
<keyword evidence="3" id="KW-1185">Reference proteome</keyword>
<dbReference type="EMBL" id="JABBWG010000019">
    <property type="protein sequence ID" value="KAG1815129.1"/>
    <property type="molecule type" value="Genomic_DNA"/>
</dbReference>
<reference evidence="2" key="1">
    <citation type="journal article" date="2020" name="New Phytol.">
        <title>Comparative genomics reveals dynamic genome evolution in host specialist ectomycorrhizal fungi.</title>
        <authorList>
            <person name="Lofgren L.A."/>
            <person name="Nguyen N.H."/>
            <person name="Vilgalys R."/>
            <person name="Ruytinx J."/>
            <person name="Liao H.L."/>
            <person name="Branco S."/>
            <person name="Kuo A."/>
            <person name="LaButti K."/>
            <person name="Lipzen A."/>
            <person name="Andreopoulos W."/>
            <person name="Pangilinan J."/>
            <person name="Riley R."/>
            <person name="Hundley H."/>
            <person name="Na H."/>
            <person name="Barry K."/>
            <person name="Grigoriev I.V."/>
            <person name="Stajich J.E."/>
            <person name="Kennedy P.G."/>
        </authorList>
    </citation>
    <scope>NUCLEOTIDE SEQUENCE</scope>
    <source>
        <strain evidence="2">MN1</strain>
    </source>
</reference>
<gene>
    <name evidence="2" type="ORF">BJ212DRAFT_1300305</name>
</gene>
<evidence type="ECO:0000313" key="3">
    <source>
        <dbReference type="Proteomes" id="UP000807769"/>
    </source>
</evidence>
<comment type="caution">
    <text evidence="2">The sequence shown here is derived from an EMBL/GenBank/DDBJ whole genome shotgun (WGS) entry which is preliminary data.</text>
</comment>